<dbReference type="Pfam" id="PF00768">
    <property type="entry name" value="Peptidase_S11"/>
    <property type="match status" value="1"/>
</dbReference>
<accession>A0A090IQE2</accession>
<evidence type="ECO:0000256" key="5">
    <source>
        <dbReference type="ARBA" id="ARBA00022984"/>
    </source>
</evidence>
<keyword evidence="12" id="KW-1185">Reference proteome</keyword>
<dbReference type="GO" id="GO:0008360">
    <property type="term" value="P:regulation of cell shape"/>
    <property type="evidence" value="ECO:0007669"/>
    <property type="project" value="UniProtKB-KW"/>
</dbReference>
<dbReference type="EMBL" id="CCRF01000013">
    <property type="protein sequence ID" value="CEE00276.1"/>
    <property type="molecule type" value="Genomic_DNA"/>
</dbReference>
<evidence type="ECO:0000259" key="10">
    <source>
        <dbReference type="Pfam" id="PF00768"/>
    </source>
</evidence>
<dbReference type="SUPFAM" id="SSF56601">
    <property type="entry name" value="beta-lactamase/transpeptidase-like"/>
    <property type="match status" value="1"/>
</dbReference>
<keyword evidence="6" id="KW-0961">Cell wall biogenesis/degradation</keyword>
<feature type="active site" description="Acyl-ester intermediate" evidence="7">
    <location>
        <position position="59"/>
    </location>
</feature>
<evidence type="ECO:0000256" key="1">
    <source>
        <dbReference type="ARBA" id="ARBA00007164"/>
    </source>
</evidence>
<keyword evidence="3" id="KW-0378">Hydrolase</keyword>
<dbReference type="InterPro" id="IPR018044">
    <property type="entry name" value="Peptidase_S11"/>
</dbReference>
<evidence type="ECO:0000256" key="9">
    <source>
        <dbReference type="RuleBase" id="RU004016"/>
    </source>
</evidence>
<evidence type="ECO:0000256" key="8">
    <source>
        <dbReference type="PIRSR" id="PIRSR618044-2"/>
    </source>
</evidence>
<dbReference type="PRINTS" id="PR00725">
    <property type="entry name" value="DADACBPTASE1"/>
</dbReference>
<evidence type="ECO:0000256" key="7">
    <source>
        <dbReference type="PIRSR" id="PIRSR618044-1"/>
    </source>
</evidence>
<name>A0A090IQE2_9BACI</name>
<dbReference type="Proteomes" id="UP000040576">
    <property type="component" value="Unassembled WGS sequence"/>
</dbReference>
<dbReference type="GO" id="GO:0009252">
    <property type="term" value="P:peptidoglycan biosynthetic process"/>
    <property type="evidence" value="ECO:0007669"/>
    <property type="project" value="UniProtKB-KW"/>
</dbReference>
<keyword evidence="4" id="KW-0133">Cell shape</keyword>
<evidence type="ECO:0000256" key="6">
    <source>
        <dbReference type="ARBA" id="ARBA00023316"/>
    </source>
</evidence>
<reference evidence="11 12" key="1">
    <citation type="submission" date="2014-07" db="EMBL/GenBank/DDBJ databases">
        <authorList>
            <person name="Wibberg Daniel"/>
        </authorList>
    </citation>
    <scope>NUCLEOTIDE SEQUENCE [LARGE SCALE GENOMIC DNA]</scope>
</reference>
<sequence length="379" mass="42466">MKVYSILLFCAAILLLMPGRHVFAQEELQLMSESTVLMDAKSGQILYGKNETERMNPASITKIATAIYAIEHSNLDEQVTVSEQATMVEGTRVYLEAGEVVSMEKLLTGMIMNSGNDAAVAIAEHIDGSVAQFSKNINKYLTNKIGVTNTHFENPNGLYNENHYTTAADMAKITKYALANDTFRKIFGMKEYHWDGQSWDTTLLTHHRLLKGEFPYETATITGGKNGFINEAGFTLVTTAEKDNLELIAVTMKTNFKDAPYSDTIQLLDYGFTNFTSEMIPKGTIFTEDGMKYMVEEDLYFTTKDGQDYKQMVDSHGVLHIEDNDTDQLIVSVPLHPLNAPEPAKKDDQGIFAPVMDHFLHYLSAVLIPTTDIAYLFHF</sequence>
<dbReference type="GO" id="GO:0071555">
    <property type="term" value="P:cell wall organization"/>
    <property type="evidence" value="ECO:0007669"/>
    <property type="project" value="UniProtKB-KW"/>
</dbReference>
<dbReference type="InterPro" id="IPR012338">
    <property type="entry name" value="Beta-lactam/transpept-like"/>
</dbReference>
<dbReference type="RefSeq" id="WP_051988956.1">
    <property type="nucleotide sequence ID" value="NZ_CCRF01000013.1"/>
</dbReference>
<gene>
    <name evidence="11" type="ORF">BT1A1_0415</name>
</gene>
<dbReference type="AlphaFoldDB" id="A0A090IQE2"/>
<keyword evidence="5" id="KW-0573">Peptidoglycan synthesis</keyword>
<feature type="binding site" evidence="8">
    <location>
        <position position="225"/>
    </location>
    <ligand>
        <name>substrate</name>
    </ligand>
</feature>
<comment type="similarity">
    <text evidence="1 9">Belongs to the peptidase S11 family.</text>
</comment>
<proteinExistence type="inferred from homology"/>
<dbReference type="GO" id="GO:0009002">
    <property type="term" value="F:serine-type D-Ala-D-Ala carboxypeptidase activity"/>
    <property type="evidence" value="ECO:0007669"/>
    <property type="project" value="InterPro"/>
</dbReference>
<feature type="active site" description="Proton acceptor" evidence="7">
    <location>
        <position position="62"/>
    </location>
</feature>
<dbReference type="Gene3D" id="3.40.710.10">
    <property type="entry name" value="DD-peptidase/beta-lactamase superfamily"/>
    <property type="match status" value="1"/>
</dbReference>
<evidence type="ECO:0000313" key="12">
    <source>
        <dbReference type="Proteomes" id="UP000040576"/>
    </source>
</evidence>
<keyword evidence="11" id="KW-0121">Carboxypeptidase</keyword>
<dbReference type="GO" id="GO:0006508">
    <property type="term" value="P:proteolysis"/>
    <property type="evidence" value="ECO:0007669"/>
    <property type="project" value="InterPro"/>
</dbReference>
<organism evidence="11 12">
    <name type="scientific">Caldibacillus thermoamylovorans</name>
    <dbReference type="NCBI Taxonomy" id="35841"/>
    <lineage>
        <taxon>Bacteria</taxon>
        <taxon>Bacillati</taxon>
        <taxon>Bacillota</taxon>
        <taxon>Bacilli</taxon>
        <taxon>Bacillales</taxon>
        <taxon>Bacillaceae</taxon>
        <taxon>Caldibacillus</taxon>
    </lineage>
</organism>
<keyword evidence="11" id="KW-0645">Protease</keyword>
<evidence type="ECO:0000313" key="11">
    <source>
        <dbReference type="EMBL" id="CEE00276.1"/>
    </source>
</evidence>
<protein>
    <submittedName>
        <fullName evidence="11">Peptidase S11 D-alanyl-D-alanine carboxypeptidase 1</fullName>
    </submittedName>
</protein>
<evidence type="ECO:0000256" key="3">
    <source>
        <dbReference type="ARBA" id="ARBA00022801"/>
    </source>
</evidence>
<feature type="active site" evidence="7">
    <location>
        <position position="114"/>
    </location>
</feature>
<dbReference type="InterPro" id="IPR001967">
    <property type="entry name" value="Peptidase_S11_N"/>
</dbReference>
<evidence type="ECO:0000256" key="2">
    <source>
        <dbReference type="ARBA" id="ARBA00022729"/>
    </source>
</evidence>
<feature type="domain" description="Peptidase S11 D-alanyl-D-alanine carboxypeptidase A N-terminal" evidence="10">
    <location>
        <begin position="24"/>
        <end position="253"/>
    </location>
</feature>
<evidence type="ECO:0000256" key="4">
    <source>
        <dbReference type="ARBA" id="ARBA00022960"/>
    </source>
</evidence>
<keyword evidence="2" id="KW-0732">Signal</keyword>
<dbReference type="PANTHER" id="PTHR21581">
    <property type="entry name" value="D-ALANYL-D-ALANINE CARBOXYPEPTIDASE"/>
    <property type="match status" value="1"/>
</dbReference>
<dbReference type="PANTHER" id="PTHR21581:SF33">
    <property type="entry name" value="D-ALANYL-D-ALANINE CARBOXYPEPTIDASE DACB"/>
    <property type="match status" value="1"/>
</dbReference>